<sequence>MIPPRLLLGPTAISFTGTRPVSEVSPLPHSTRASIAPSPYPITKTNSISQILAHQNKIPAQHSLHPP</sequence>
<organism evidence="2 3">
    <name type="scientific">Trichodelitschia bisporula</name>
    <dbReference type="NCBI Taxonomy" id="703511"/>
    <lineage>
        <taxon>Eukaryota</taxon>
        <taxon>Fungi</taxon>
        <taxon>Dikarya</taxon>
        <taxon>Ascomycota</taxon>
        <taxon>Pezizomycotina</taxon>
        <taxon>Dothideomycetes</taxon>
        <taxon>Dothideomycetes incertae sedis</taxon>
        <taxon>Phaeotrichales</taxon>
        <taxon>Phaeotrichaceae</taxon>
        <taxon>Trichodelitschia</taxon>
    </lineage>
</organism>
<feature type="region of interest" description="Disordered" evidence="1">
    <location>
        <begin position="18"/>
        <end position="41"/>
    </location>
</feature>
<protein>
    <submittedName>
        <fullName evidence="2">Uncharacterized protein</fullName>
    </submittedName>
</protein>
<dbReference type="EMBL" id="ML996694">
    <property type="protein sequence ID" value="KAF2400689.1"/>
    <property type="molecule type" value="Genomic_DNA"/>
</dbReference>
<proteinExistence type="predicted"/>
<dbReference type="Proteomes" id="UP000799640">
    <property type="component" value="Unassembled WGS sequence"/>
</dbReference>
<name>A0A6G1HXZ6_9PEZI</name>
<dbReference type="AlphaFoldDB" id="A0A6G1HXZ6"/>
<evidence type="ECO:0000313" key="2">
    <source>
        <dbReference type="EMBL" id="KAF2400689.1"/>
    </source>
</evidence>
<reference evidence="2" key="1">
    <citation type="journal article" date="2020" name="Stud. Mycol.">
        <title>101 Dothideomycetes genomes: a test case for predicting lifestyles and emergence of pathogens.</title>
        <authorList>
            <person name="Haridas S."/>
            <person name="Albert R."/>
            <person name="Binder M."/>
            <person name="Bloem J."/>
            <person name="Labutti K."/>
            <person name="Salamov A."/>
            <person name="Andreopoulos B."/>
            <person name="Baker S."/>
            <person name="Barry K."/>
            <person name="Bills G."/>
            <person name="Bluhm B."/>
            <person name="Cannon C."/>
            <person name="Castanera R."/>
            <person name="Culley D."/>
            <person name="Daum C."/>
            <person name="Ezra D."/>
            <person name="Gonzalez J."/>
            <person name="Henrissat B."/>
            <person name="Kuo A."/>
            <person name="Liang C."/>
            <person name="Lipzen A."/>
            <person name="Lutzoni F."/>
            <person name="Magnuson J."/>
            <person name="Mondo S."/>
            <person name="Nolan M."/>
            <person name="Ohm R."/>
            <person name="Pangilinan J."/>
            <person name="Park H.-J."/>
            <person name="Ramirez L."/>
            <person name="Alfaro M."/>
            <person name="Sun H."/>
            <person name="Tritt A."/>
            <person name="Yoshinaga Y."/>
            <person name="Zwiers L.-H."/>
            <person name="Turgeon B."/>
            <person name="Goodwin S."/>
            <person name="Spatafora J."/>
            <person name="Crous P."/>
            <person name="Grigoriev I."/>
        </authorList>
    </citation>
    <scope>NUCLEOTIDE SEQUENCE</scope>
    <source>
        <strain evidence="2">CBS 262.69</strain>
    </source>
</reference>
<evidence type="ECO:0000313" key="3">
    <source>
        <dbReference type="Proteomes" id="UP000799640"/>
    </source>
</evidence>
<gene>
    <name evidence="2" type="ORF">EJ06DRAFT_529805</name>
</gene>
<keyword evidence="3" id="KW-1185">Reference proteome</keyword>
<evidence type="ECO:0000256" key="1">
    <source>
        <dbReference type="SAM" id="MobiDB-lite"/>
    </source>
</evidence>
<accession>A0A6G1HXZ6</accession>